<dbReference type="SUPFAM" id="SSF48452">
    <property type="entry name" value="TPR-like"/>
    <property type="match status" value="2"/>
</dbReference>
<dbReference type="Pfam" id="PF13374">
    <property type="entry name" value="TPR_10"/>
    <property type="match status" value="1"/>
</dbReference>
<proteinExistence type="predicted"/>
<organism evidence="3 4">
    <name type="scientific">Kribbella turkmenica</name>
    <dbReference type="NCBI Taxonomy" id="2530375"/>
    <lineage>
        <taxon>Bacteria</taxon>
        <taxon>Bacillati</taxon>
        <taxon>Actinomycetota</taxon>
        <taxon>Actinomycetes</taxon>
        <taxon>Propionibacteriales</taxon>
        <taxon>Kribbellaceae</taxon>
        <taxon>Kribbella</taxon>
    </lineage>
</organism>
<evidence type="ECO:0000256" key="2">
    <source>
        <dbReference type="SAM" id="Phobius"/>
    </source>
</evidence>
<protein>
    <submittedName>
        <fullName evidence="3">Tetratricopeptide repeat protein</fullName>
    </submittedName>
</protein>
<dbReference type="AlphaFoldDB" id="A0A4R4WMA3"/>
<accession>A0A4R4WMA3</accession>
<comment type="caution">
    <text evidence="3">The sequence shown here is derived from an EMBL/GenBank/DDBJ whole genome shotgun (WGS) entry which is preliminary data.</text>
</comment>
<keyword evidence="2" id="KW-1133">Transmembrane helix</keyword>
<dbReference type="OrthoDB" id="3827853at2"/>
<evidence type="ECO:0000256" key="1">
    <source>
        <dbReference type="SAM" id="MobiDB-lite"/>
    </source>
</evidence>
<dbReference type="Gene3D" id="1.25.40.10">
    <property type="entry name" value="Tetratricopeptide repeat domain"/>
    <property type="match status" value="2"/>
</dbReference>
<sequence>MTHRVNSATADVASLTIHWNEVGVPCIEPHDEGSRPMVNVRLVIVRGVLQLLGLAGTVVGGITWITGWRHGHGLITLGLIVYVVSFFTRNVSFRRSEGDLELSRSHQSTGEKALQHAESAVRSFRKYAARRPAAALRLATALDRQWDLLNDLGRHEEALPVAHAALETWRQVVEQNKSRREYLSRALSRVVVTLDRLNHDAQESIPYTEEAIAISRSLVAPYEERLALHRTNLAIDLRHLDRWEGALPAAEEAAAIYRRLAATDPKQLSPAAESAKFLAVTRRHLSRAAEAVEATQLWIRHERALADADPARTPGLAEALSTLGGDLRNLHLDEEALAAYLEALELCRTVDEPRAVADALPPVVHTLRTLGRHEEARPLEDELGTLRREHPPAGVHVLRIPSPDQAP</sequence>
<dbReference type="EMBL" id="SMKR01000104">
    <property type="protein sequence ID" value="TDD20309.1"/>
    <property type="molecule type" value="Genomic_DNA"/>
</dbReference>
<keyword evidence="2" id="KW-0472">Membrane</keyword>
<evidence type="ECO:0000313" key="3">
    <source>
        <dbReference type="EMBL" id="TDD20309.1"/>
    </source>
</evidence>
<keyword evidence="2" id="KW-0812">Transmembrane</keyword>
<dbReference type="InterPro" id="IPR011990">
    <property type="entry name" value="TPR-like_helical_dom_sf"/>
</dbReference>
<feature type="transmembrane region" description="Helical" evidence="2">
    <location>
        <begin position="43"/>
        <end position="65"/>
    </location>
</feature>
<dbReference type="Proteomes" id="UP000295172">
    <property type="component" value="Unassembled WGS sequence"/>
</dbReference>
<evidence type="ECO:0000313" key="4">
    <source>
        <dbReference type="Proteomes" id="UP000295172"/>
    </source>
</evidence>
<gene>
    <name evidence="3" type="ORF">E1218_22615</name>
</gene>
<feature type="region of interest" description="Disordered" evidence="1">
    <location>
        <begin position="387"/>
        <end position="407"/>
    </location>
</feature>
<reference evidence="3 4" key="1">
    <citation type="submission" date="2019-02" db="EMBL/GenBank/DDBJ databases">
        <title>Draft genome sequences of novel Actinobacteria.</title>
        <authorList>
            <person name="Sahin N."/>
            <person name="Ay H."/>
            <person name="Saygin H."/>
        </authorList>
    </citation>
    <scope>NUCLEOTIDE SEQUENCE [LARGE SCALE GENOMIC DNA]</scope>
    <source>
        <strain evidence="3 4">16K104</strain>
    </source>
</reference>
<keyword evidence="4" id="KW-1185">Reference proteome</keyword>
<name>A0A4R4WMA3_9ACTN</name>
<feature type="transmembrane region" description="Helical" evidence="2">
    <location>
        <begin position="71"/>
        <end position="88"/>
    </location>
</feature>